<evidence type="ECO:0000256" key="6">
    <source>
        <dbReference type="ARBA" id="ARBA00023212"/>
    </source>
</evidence>
<feature type="compositionally biased region" description="Polar residues" evidence="8">
    <location>
        <begin position="329"/>
        <end position="352"/>
    </location>
</feature>
<name>A0AAE0Y4Q2_9GAST</name>
<dbReference type="PANTHER" id="PTHR18916:SF6">
    <property type="entry name" value="DYNACTIN SUBUNIT 1"/>
    <property type="match status" value="1"/>
</dbReference>
<gene>
    <name evidence="10" type="ORF">RRG08_005900</name>
</gene>
<feature type="region of interest" description="Disordered" evidence="8">
    <location>
        <begin position="541"/>
        <end position="564"/>
    </location>
</feature>
<evidence type="ECO:0000256" key="7">
    <source>
        <dbReference type="SAM" id="Coils"/>
    </source>
</evidence>
<comment type="caution">
    <text evidence="10">The sequence shown here is derived from an EMBL/GenBank/DDBJ whole genome shotgun (WGS) entry which is preliminary data.</text>
</comment>
<dbReference type="Gene3D" id="2.30.30.190">
    <property type="entry name" value="CAP Gly-rich-like domain"/>
    <property type="match status" value="1"/>
</dbReference>
<keyword evidence="11" id="KW-1185">Reference proteome</keyword>
<dbReference type="SUPFAM" id="SSF74924">
    <property type="entry name" value="Cap-Gly domain"/>
    <property type="match status" value="1"/>
</dbReference>
<dbReference type="InterPro" id="IPR036859">
    <property type="entry name" value="CAP-Gly_dom_sf"/>
</dbReference>
<keyword evidence="4" id="KW-0243">Dynein</keyword>
<feature type="region of interest" description="Disordered" evidence="8">
    <location>
        <begin position="328"/>
        <end position="392"/>
    </location>
</feature>
<feature type="compositionally biased region" description="Polar residues" evidence="8">
    <location>
        <begin position="601"/>
        <end position="610"/>
    </location>
</feature>
<accession>A0AAE0Y4Q2</accession>
<evidence type="ECO:0000256" key="4">
    <source>
        <dbReference type="ARBA" id="ARBA00023017"/>
    </source>
</evidence>
<dbReference type="GO" id="GO:0005819">
    <property type="term" value="C:spindle"/>
    <property type="evidence" value="ECO:0007669"/>
    <property type="project" value="UniProtKB-SubCell"/>
</dbReference>
<reference evidence="10" key="1">
    <citation type="journal article" date="2023" name="G3 (Bethesda)">
        <title>A reference genome for the long-term kleptoplast-retaining sea slug Elysia crispata morphotype clarki.</title>
        <authorList>
            <person name="Eastman K.E."/>
            <person name="Pendleton A.L."/>
            <person name="Shaikh M.A."/>
            <person name="Suttiyut T."/>
            <person name="Ogas R."/>
            <person name="Tomko P."/>
            <person name="Gavelis G."/>
            <person name="Widhalm J.R."/>
            <person name="Wisecaver J.H."/>
        </authorList>
    </citation>
    <scope>NUCLEOTIDE SEQUENCE</scope>
    <source>
        <strain evidence="10">ECLA1</strain>
    </source>
</reference>
<feature type="region of interest" description="Disordered" evidence="8">
    <location>
        <begin position="598"/>
        <end position="618"/>
    </location>
</feature>
<keyword evidence="3" id="KW-0493">Microtubule</keyword>
<feature type="region of interest" description="Disordered" evidence="8">
    <location>
        <begin position="133"/>
        <end position="250"/>
    </location>
</feature>
<keyword evidence="5 7" id="KW-0175">Coiled coil</keyword>
<keyword evidence="2" id="KW-0963">Cytoplasm</keyword>
<dbReference type="Proteomes" id="UP001283361">
    <property type="component" value="Unassembled WGS sequence"/>
</dbReference>
<evidence type="ECO:0000256" key="2">
    <source>
        <dbReference type="ARBA" id="ARBA00022490"/>
    </source>
</evidence>
<feature type="coiled-coil region" evidence="7">
    <location>
        <begin position="296"/>
        <end position="323"/>
    </location>
</feature>
<dbReference type="AlphaFoldDB" id="A0AAE0Y4Q2"/>
<organism evidence="10 11">
    <name type="scientific">Elysia crispata</name>
    <name type="common">lettuce slug</name>
    <dbReference type="NCBI Taxonomy" id="231223"/>
    <lineage>
        <taxon>Eukaryota</taxon>
        <taxon>Metazoa</taxon>
        <taxon>Spiralia</taxon>
        <taxon>Lophotrochozoa</taxon>
        <taxon>Mollusca</taxon>
        <taxon>Gastropoda</taxon>
        <taxon>Heterobranchia</taxon>
        <taxon>Euthyneura</taxon>
        <taxon>Panpulmonata</taxon>
        <taxon>Sacoglossa</taxon>
        <taxon>Placobranchoidea</taxon>
        <taxon>Plakobranchidae</taxon>
        <taxon>Elysia</taxon>
    </lineage>
</organism>
<evidence type="ECO:0000313" key="10">
    <source>
        <dbReference type="EMBL" id="KAK3732735.1"/>
    </source>
</evidence>
<keyword evidence="6" id="KW-0206">Cytoskeleton</keyword>
<comment type="subcellular location">
    <subcellularLocation>
        <location evidence="1">Cytoplasm</location>
        <location evidence="1">Cytoskeleton</location>
        <location evidence="1">Spindle</location>
    </subcellularLocation>
</comment>
<feature type="domain" description="CAP-Gly" evidence="9">
    <location>
        <begin position="471"/>
        <end position="505"/>
    </location>
</feature>
<evidence type="ECO:0000256" key="3">
    <source>
        <dbReference type="ARBA" id="ARBA00022701"/>
    </source>
</evidence>
<feature type="compositionally biased region" description="Polar residues" evidence="8">
    <location>
        <begin position="194"/>
        <end position="218"/>
    </location>
</feature>
<protein>
    <recommendedName>
        <fullName evidence="9">CAP-Gly domain-containing protein</fullName>
    </recommendedName>
</protein>
<dbReference type="PROSITE" id="PS50245">
    <property type="entry name" value="CAP_GLY_2"/>
    <property type="match status" value="1"/>
</dbReference>
<evidence type="ECO:0000313" key="11">
    <source>
        <dbReference type="Proteomes" id="UP001283361"/>
    </source>
</evidence>
<evidence type="ECO:0000256" key="1">
    <source>
        <dbReference type="ARBA" id="ARBA00004186"/>
    </source>
</evidence>
<dbReference type="InterPro" id="IPR000938">
    <property type="entry name" value="CAP-Gly_domain"/>
</dbReference>
<proteinExistence type="predicted"/>
<evidence type="ECO:0000256" key="8">
    <source>
        <dbReference type="SAM" id="MobiDB-lite"/>
    </source>
</evidence>
<evidence type="ECO:0000256" key="5">
    <source>
        <dbReference type="ARBA" id="ARBA00023054"/>
    </source>
</evidence>
<dbReference type="PANTHER" id="PTHR18916">
    <property type="entry name" value="DYNACTIN 1-RELATED MICROTUBULE-BINDING"/>
    <property type="match status" value="1"/>
</dbReference>
<dbReference type="GO" id="GO:0005874">
    <property type="term" value="C:microtubule"/>
    <property type="evidence" value="ECO:0007669"/>
    <property type="project" value="UniProtKB-KW"/>
</dbReference>
<dbReference type="GO" id="GO:0030286">
    <property type="term" value="C:dynein complex"/>
    <property type="evidence" value="ECO:0007669"/>
    <property type="project" value="UniProtKB-KW"/>
</dbReference>
<dbReference type="SMART" id="SM01052">
    <property type="entry name" value="CAP_GLY"/>
    <property type="match status" value="1"/>
</dbReference>
<feature type="coiled-coil region" evidence="7">
    <location>
        <begin position="77"/>
        <end position="104"/>
    </location>
</feature>
<feature type="compositionally biased region" description="Low complexity" evidence="8">
    <location>
        <begin position="228"/>
        <end position="237"/>
    </location>
</feature>
<evidence type="ECO:0000259" key="9">
    <source>
        <dbReference type="PROSITE" id="PS50245"/>
    </source>
</evidence>
<feature type="compositionally biased region" description="Low complexity" evidence="8">
    <location>
        <begin position="135"/>
        <end position="155"/>
    </location>
</feature>
<sequence length="618" mass="66250">MTLAMDSASDDRSPPLSENAGSTWLNWEAEISSISGLNIDSQPELSALVEDKEVAARAVAFVVNSTRKGIVPLCADIANLLRAKRSLEKKVYLLKRELESLRSSTSASFRTSHSTSPTPPLLEKILVTEHAGPLSSRPCSRSSQCSSTVSNSNSPKLDSPYGYKGYLPSPTVSAEGLRRTSPRLPRQHPKLLLNGSQSSHPNHSITAPSSVASTQAEQSSHKTDNGSTTTTTTTTTTAAVHRSAGSRKNSLPEMICEPSLEVKRVSPQASKGTQCCMPAAGDIPREEQLIETVKLNSKLAEELGSAKKEIEVLKGRLKELEMNQLARDCTSQTSKTGQGDSPETGLTGSRDNCSLIAPESANKAASFRPRPPAKTAGIAGQTKPRPQQGGARPSLLCAEPLYGCKCTACEAAMGGEIHAALSASLNVDLHKFPISPHVLVQLGDHVVIKGEKTGRIRYIGHLDKIGQPNLVFAGLELDAPVGSHDGFFNKKRYFFCQKDHGTFVPLHDIICKVKHKAQAHPEETNGRPSSTTDAILANLRLGDPDKTAGTGSGHSKTKRDSRLKSKSTEDFIALVGMTSRTRSPHWLQTEVLAQLEDPFPQGSTSASPNGAVSHLQYL</sequence>
<dbReference type="Pfam" id="PF01302">
    <property type="entry name" value="CAP_GLY"/>
    <property type="match status" value="1"/>
</dbReference>
<dbReference type="EMBL" id="JAWDGP010006941">
    <property type="protein sequence ID" value="KAK3732735.1"/>
    <property type="molecule type" value="Genomic_DNA"/>
</dbReference>